<dbReference type="GO" id="GO:0005576">
    <property type="term" value="C:extracellular region"/>
    <property type="evidence" value="ECO:0007669"/>
    <property type="project" value="UniProtKB-SubCell"/>
</dbReference>
<dbReference type="PROSITE" id="PS00330">
    <property type="entry name" value="HEMOLYSIN_CALCIUM"/>
    <property type="match status" value="3"/>
</dbReference>
<dbReference type="GO" id="GO:0005509">
    <property type="term" value="F:calcium ion binding"/>
    <property type="evidence" value="ECO:0007669"/>
    <property type="project" value="InterPro"/>
</dbReference>
<comment type="subcellular location">
    <subcellularLocation>
        <location evidence="1">Secreted</location>
    </subcellularLocation>
</comment>
<dbReference type="PANTHER" id="PTHR38340:SF1">
    <property type="entry name" value="S-LAYER PROTEIN"/>
    <property type="match status" value="1"/>
</dbReference>
<dbReference type="InterPro" id="IPR011049">
    <property type="entry name" value="Serralysin-like_metalloprot_C"/>
</dbReference>
<evidence type="ECO:0000256" key="3">
    <source>
        <dbReference type="SAM" id="MobiDB-lite"/>
    </source>
</evidence>
<dbReference type="PRINTS" id="PR00313">
    <property type="entry name" value="CABNDNGRPT"/>
</dbReference>
<evidence type="ECO:0000313" key="5">
    <source>
        <dbReference type="Proteomes" id="UP000681356"/>
    </source>
</evidence>
<protein>
    <recommendedName>
        <fullName evidence="6">Calcium-binding protein</fullName>
    </recommendedName>
</protein>
<dbReference type="Proteomes" id="UP000681356">
    <property type="component" value="Unassembled WGS sequence"/>
</dbReference>
<dbReference type="AlphaFoldDB" id="A0A8J7WCA3"/>
<evidence type="ECO:0000256" key="1">
    <source>
        <dbReference type="ARBA" id="ARBA00004613"/>
    </source>
</evidence>
<keyword evidence="2" id="KW-0964">Secreted</keyword>
<proteinExistence type="predicted"/>
<accession>A0A8J7WCA3</accession>
<evidence type="ECO:0008006" key="6">
    <source>
        <dbReference type="Google" id="ProtNLM"/>
    </source>
</evidence>
<reference evidence="4" key="1">
    <citation type="submission" date="2021-04" db="EMBL/GenBank/DDBJ databases">
        <authorList>
            <person name="Yoon J."/>
        </authorList>
    </citation>
    <scope>NUCLEOTIDE SEQUENCE</scope>
    <source>
        <strain evidence="4">KMU-90</strain>
    </source>
</reference>
<feature type="compositionally biased region" description="Gly residues" evidence="3">
    <location>
        <begin position="545"/>
        <end position="563"/>
    </location>
</feature>
<dbReference type="Pfam" id="PF00353">
    <property type="entry name" value="HemolysinCabind"/>
    <property type="match status" value="4"/>
</dbReference>
<dbReference type="SUPFAM" id="SSF51120">
    <property type="entry name" value="beta-Roll"/>
    <property type="match status" value="3"/>
</dbReference>
<organism evidence="4 5">
    <name type="scientific">Thetidibacter halocola</name>
    <dbReference type="NCBI Taxonomy" id="2827239"/>
    <lineage>
        <taxon>Bacteria</taxon>
        <taxon>Pseudomonadati</taxon>
        <taxon>Pseudomonadota</taxon>
        <taxon>Alphaproteobacteria</taxon>
        <taxon>Rhodobacterales</taxon>
        <taxon>Roseobacteraceae</taxon>
        <taxon>Thetidibacter</taxon>
    </lineage>
</organism>
<feature type="region of interest" description="Disordered" evidence="3">
    <location>
        <begin position="544"/>
        <end position="563"/>
    </location>
</feature>
<dbReference type="InterPro" id="IPR001343">
    <property type="entry name" value="Hemolysn_Ca-bd"/>
</dbReference>
<dbReference type="Gene3D" id="2.150.10.10">
    <property type="entry name" value="Serralysin-like metalloprotease, C-terminal"/>
    <property type="match status" value="4"/>
</dbReference>
<dbReference type="EMBL" id="JAGTUU010000001">
    <property type="protein sequence ID" value="MBS0122753.1"/>
    <property type="molecule type" value="Genomic_DNA"/>
</dbReference>
<dbReference type="InterPro" id="IPR050557">
    <property type="entry name" value="RTX_toxin/Mannuronan_C5-epim"/>
</dbReference>
<dbReference type="PANTHER" id="PTHR38340">
    <property type="entry name" value="S-LAYER PROTEIN"/>
    <property type="match status" value="1"/>
</dbReference>
<sequence>MATFDQTVNFNSTLGNQDEPDAARLLSGDVIVVFTSSTGDASGDAVLFQRYDQYGLAVGSNTRVNTQTVDSQDDAQVTALADGGFVVVWTSALQDGSEDGIYMQRYSATGFRIGSETRVNTFTSGAQYEAHVAAMADGGFVVVWTSATASNGYEIKLQRYSVLNRPVGDEVSVNTTTTGTQDSAQVAGLANGGYAVVWRDLSSGTHIKLRIFDANGNEVLTETNADDTAPVTGSYFSPVIAALPGGDFVVAWNNNSSGGIWYRQFAADGTPRFDVREASNPAERPGTGYVDISVAEDGGYVLGWHDFSSAASADGYWYRSFKPNGEPGDDQTLGLSEIPPGGLSDQGSIVAMAAGGVMQFGLRDNGSNDDVVMAISGRGTDLDDYELLSAPTDYFARAGNDWVIGSNGNDTLRGGDGMDTLHGGAGDDLIQLGSEFFIGAVEIATGGDGNDILIDWAGTARMSGGVGDDILRGGADDDTLLGEAGFDLLSGGDGNDSLDGGWGADRMSGGNGADTMLGGQGNDVMQGDDGDDLMHGQDNNDLLNGGAGNDELNGGGGNDTINGGLGDDTMSSGWGVDRFVFSETGFGDDIITDFQNGSDRFIVWDAVALDMTGVTVTNMGANALIEMGGGSVLVMGGGGLIDATDFIF</sequence>
<keyword evidence="5" id="KW-1185">Reference proteome</keyword>
<name>A0A8J7WCA3_9RHOB</name>
<dbReference type="InterPro" id="IPR018511">
    <property type="entry name" value="Hemolysin-typ_Ca-bd_CS"/>
</dbReference>
<evidence type="ECO:0000313" key="4">
    <source>
        <dbReference type="EMBL" id="MBS0122753.1"/>
    </source>
</evidence>
<comment type="caution">
    <text evidence="4">The sequence shown here is derived from an EMBL/GenBank/DDBJ whole genome shotgun (WGS) entry which is preliminary data.</text>
</comment>
<dbReference type="RefSeq" id="WP_212534726.1">
    <property type="nucleotide sequence ID" value="NZ_JAGTUU010000001.1"/>
</dbReference>
<evidence type="ECO:0000256" key="2">
    <source>
        <dbReference type="ARBA" id="ARBA00022525"/>
    </source>
</evidence>
<gene>
    <name evidence="4" type="ORF">KB874_01285</name>
</gene>